<protein>
    <submittedName>
        <fullName evidence="5">Peptidase C14 caspase catalytic subunit p20</fullName>
    </submittedName>
</protein>
<comment type="similarity">
    <text evidence="1">Belongs to the peptidase C14A family.</text>
</comment>
<feature type="region of interest" description="Disordered" evidence="2">
    <location>
        <begin position="438"/>
        <end position="475"/>
    </location>
</feature>
<dbReference type="InterPro" id="IPR029030">
    <property type="entry name" value="Caspase-like_dom_sf"/>
</dbReference>
<dbReference type="Gene3D" id="3.40.50.1460">
    <property type="match status" value="1"/>
</dbReference>
<dbReference type="PROSITE" id="PS50208">
    <property type="entry name" value="CASPASE_P20"/>
    <property type="match status" value="1"/>
</dbReference>
<dbReference type="KEGG" id="app:CAP2UW1_1826"/>
<dbReference type="SUPFAM" id="SSF52129">
    <property type="entry name" value="Caspase-like"/>
    <property type="match status" value="1"/>
</dbReference>
<proteinExistence type="inferred from homology"/>
<dbReference type="HOGENOM" id="CLU_010181_1_0_4"/>
<dbReference type="STRING" id="522306.CAP2UW1_1826"/>
<dbReference type="InterPro" id="IPR015917">
    <property type="entry name" value="Pept_C14A"/>
</dbReference>
<dbReference type="GO" id="GO:0004197">
    <property type="term" value="F:cysteine-type endopeptidase activity"/>
    <property type="evidence" value="ECO:0007669"/>
    <property type="project" value="InterPro"/>
</dbReference>
<dbReference type="eggNOG" id="COG1262">
    <property type="taxonomic scope" value="Bacteria"/>
</dbReference>
<evidence type="ECO:0000313" key="5">
    <source>
        <dbReference type="EMBL" id="ACV35127.1"/>
    </source>
</evidence>
<dbReference type="SMART" id="SM00115">
    <property type="entry name" value="CASc"/>
    <property type="match status" value="1"/>
</dbReference>
<feature type="compositionally biased region" description="Basic and acidic residues" evidence="2">
    <location>
        <begin position="449"/>
        <end position="475"/>
    </location>
</feature>
<feature type="signal peptide" evidence="3">
    <location>
        <begin position="1"/>
        <end position="23"/>
    </location>
</feature>
<dbReference type="AlphaFoldDB" id="C7RV48"/>
<dbReference type="eggNOG" id="COG4249">
    <property type="taxonomic scope" value="Bacteria"/>
</dbReference>
<dbReference type="InterPro" id="IPR011600">
    <property type="entry name" value="Pept_C14_caspase"/>
</dbReference>
<dbReference type="Pfam" id="PF03781">
    <property type="entry name" value="FGE-sulfatase"/>
    <property type="match status" value="1"/>
</dbReference>
<sequence precursor="true">MRPTLFARFLIGVVLSLPLPLVAQDLSSARGNEHRVALVIGNSAYAHSPLKNPVNDARAMRDKLKKMEFDVVMRENLKARDIGGALREFRSKLRPGSIALFFYAGHGLQIRGENYLPAVDAEISSEEDVPHQSLNVNTVLNTMEDSKAGVNLVLLDACRNNPFTRSFRSGAGAGLARIQAPSGTLIHYATRPGSVAEDGDGANGTYTAALLAQIEEKGVPIEQALKRVTVRVKSATKGKQEPWMEGSLTGDFYFVITGPTQITIQQAPVDADAAAWQAAEATNTAAAYQAYLSEYPKGLYAAAARVKLAGLTAASQAAAPPQAAPAAAAPAAARAKSEVTPEDRDTALWQQVQAAGNRDYYETYLKEFPRGKYAPLARAELKRLATQEKEQQAQAERQAWEKAQQINSDESYQSYLVEYPRGTFVALAQAAQKKARKEAAARLAQGKPTMREQQRPADERKAPERSDKKKPDEARQAAIGELSLARLSAAEYPMGAAADDVTDNPEADEAARPQHNVKVANFELAYYEVTVGQFRKFVEATAYQTEAERVGRSPGCHVARSGGEFAVERSATWRAPGFAQTDSHPVVCVSWNDTQAYVAWLNGAAAGYRLPSEAEWEYAARAGTVTPRPWSDTGNFFARMFQSGKGTDPEQPPSRTCRNANVADESLKKALAWPVTHNCSDGQAYASSGGYFGRNGFSLYDMIGNVSEWTQDCWNPSHAGAPLDGKARLSGDCSQRVIRGGSWSSGPVYARSAARQKNPASYRASDLGFRLARTQP</sequence>
<dbReference type="EMBL" id="CP001715">
    <property type="protein sequence ID" value="ACV35127.1"/>
    <property type="molecule type" value="Genomic_DNA"/>
</dbReference>
<dbReference type="PANTHER" id="PTHR22576:SF37">
    <property type="entry name" value="MUCOSA-ASSOCIATED LYMPHOID TISSUE LYMPHOMA TRANSLOCATION PROTEIN 1"/>
    <property type="match status" value="1"/>
</dbReference>
<name>C7RV48_ACCRE</name>
<evidence type="ECO:0000256" key="2">
    <source>
        <dbReference type="SAM" id="MobiDB-lite"/>
    </source>
</evidence>
<dbReference type="GO" id="GO:0006508">
    <property type="term" value="P:proteolysis"/>
    <property type="evidence" value="ECO:0007669"/>
    <property type="project" value="InterPro"/>
</dbReference>
<reference evidence="5" key="1">
    <citation type="submission" date="2009-08" db="EMBL/GenBank/DDBJ databases">
        <authorList>
            <consortium name="US DOE Joint Genome Institute"/>
            <person name="Lucas S."/>
            <person name="Copeland A."/>
            <person name="Lapidus A."/>
            <person name="Glavina del Rio T."/>
            <person name="Dalin E."/>
            <person name="Tice H."/>
            <person name="Bruce D."/>
            <person name="Barry K."/>
            <person name="Pitluck S."/>
            <person name="Lowry S."/>
            <person name="Larimer F."/>
            <person name="Land M."/>
            <person name="Hauser L."/>
            <person name="Kyrpides N."/>
            <person name="Ivanova N."/>
            <person name="McMahon K.D."/>
            <person name="Hugenholtz P."/>
        </authorList>
    </citation>
    <scope>NUCLEOTIDE SEQUENCE</scope>
    <source>
        <strain evidence="5">UW-1</strain>
    </source>
</reference>
<dbReference type="InterPro" id="IPR005532">
    <property type="entry name" value="SUMF_dom"/>
</dbReference>
<reference evidence="5" key="2">
    <citation type="submission" date="2009-09" db="EMBL/GenBank/DDBJ databases">
        <title>Complete sequence of chromosome of Candidatus Accumulibacter phosphatis clade IIA str. UW-1.</title>
        <authorList>
            <consortium name="US DOE Joint Genome Institute"/>
            <person name="Martin H.G."/>
            <person name="Ivanova N."/>
            <person name="Kunin V."/>
            <person name="Warnecke F."/>
            <person name="Barry K."/>
            <person name="He S."/>
            <person name="Salamov A."/>
            <person name="Szeto E."/>
            <person name="Dalin E."/>
            <person name="Pangilinan J.L."/>
            <person name="Lapidus A."/>
            <person name="Lowry S."/>
            <person name="Kyrpides N.C."/>
            <person name="McMahon K.D."/>
            <person name="Hugenholtz P."/>
        </authorList>
    </citation>
    <scope>NUCLEOTIDE SEQUENCE [LARGE SCALE GENOMIC DNA]</scope>
    <source>
        <strain evidence="5">UW-1</strain>
    </source>
</reference>
<keyword evidence="3" id="KW-0732">Signal</keyword>
<dbReference type="InterPro" id="IPR052039">
    <property type="entry name" value="Caspase-related_regulators"/>
</dbReference>
<dbReference type="Gene3D" id="3.90.1580.10">
    <property type="entry name" value="paralog of FGE (formylglycine-generating enzyme)"/>
    <property type="match status" value="1"/>
</dbReference>
<evidence type="ECO:0000259" key="4">
    <source>
        <dbReference type="PROSITE" id="PS50208"/>
    </source>
</evidence>
<organism evidence="5">
    <name type="scientific">Accumulibacter regalis</name>
    <dbReference type="NCBI Taxonomy" id="522306"/>
    <lineage>
        <taxon>Bacteria</taxon>
        <taxon>Pseudomonadati</taxon>
        <taxon>Pseudomonadota</taxon>
        <taxon>Betaproteobacteria</taxon>
        <taxon>Candidatus Accumulibacter</taxon>
    </lineage>
</organism>
<gene>
    <name evidence="5" type="ordered locus">CAP2UW1_1826</name>
</gene>
<evidence type="ECO:0000256" key="1">
    <source>
        <dbReference type="ARBA" id="ARBA00010134"/>
    </source>
</evidence>
<evidence type="ECO:0000256" key="3">
    <source>
        <dbReference type="SAM" id="SignalP"/>
    </source>
</evidence>
<dbReference type="InterPro" id="IPR042095">
    <property type="entry name" value="SUMF_sf"/>
</dbReference>
<dbReference type="SUPFAM" id="SSF56436">
    <property type="entry name" value="C-type lectin-like"/>
    <property type="match status" value="1"/>
</dbReference>
<dbReference type="OrthoDB" id="9768004at2"/>
<feature type="chain" id="PRO_5002983842" evidence="3">
    <location>
        <begin position="24"/>
        <end position="776"/>
    </location>
</feature>
<dbReference type="Pfam" id="PF00656">
    <property type="entry name" value="Peptidase_C14"/>
    <property type="match status" value="1"/>
</dbReference>
<dbReference type="InterPro" id="IPR001309">
    <property type="entry name" value="Pept_C14_p20"/>
</dbReference>
<dbReference type="PANTHER" id="PTHR22576">
    <property type="entry name" value="MUCOSA ASSOCIATED LYMPHOID TISSUE LYMPHOMA TRANSLOCATION PROTEIN 1/PARACASPASE"/>
    <property type="match status" value="1"/>
</dbReference>
<dbReference type="InterPro" id="IPR016187">
    <property type="entry name" value="CTDL_fold"/>
</dbReference>
<accession>C7RV48</accession>
<feature type="domain" description="Caspase family p20" evidence="4">
    <location>
        <begin position="33"/>
        <end position="162"/>
    </location>
</feature>